<accession>A0ABQ0TWU4</accession>
<dbReference type="Proteomes" id="UP000319578">
    <property type="component" value="Unassembled WGS sequence"/>
</dbReference>
<proteinExistence type="predicted"/>
<gene>
    <name evidence="1" type="ORF">BRE01_60470</name>
</gene>
<evidence type="ECO:0000313" key="1">
    <source>
        <dbReference type="EMBL" id="GED72345.1"/>
    </source>
</evidence>
<name>A0ABQ0TWU4_9BACL</name>
<reference evidence="1 2" key="1">
    <citation type="submission" date="2019-06" db="EMBL/GenBank/DDBJ databases">
        <title>Whole genome shotgun sequence of Brevibacillus reuszeri NBRC 15719.</title>
        <authorList>
            <person name="Hosoyama A."/>
            <person name="Uohara A."/>
            <person name="Ohji S."/>
            <person name="Ichikawa N."/>
        </authorList>
    </citation>
    <scope>NUCLEOTIDE SEQUENCE [LARGE SCALE GENOMIC DNA]</scope>
    <source>
        <strain evidence="1 2">NBRC 15719</strain>
    </source>
</reference>
<comment type="caution">
    <text evidence="1">The sequence shown here is derived from an EMBL/GenBank/DDBJ whole genome shotgun (WGS) entry which is preliminary data.</text>
</comment>
<evidence type="ECO:0000313" key="2">
    <source>
        <dbReference type="Proteomes" id="UP000319578"/>
    </source>
</evidence>
<protein>
    <submittedName>
        <fullName evidence="1">Uncharacterized protein</fullName>
    </submittedName>
</protein>
<sequence>MGNTIKQRFYLKKWEGNRIKTNIFIPEKIKVGFQERSGTYTGKLAYVIYYDQKGTLRKEKSWQSWRDQKIQDQDFENTPTSGFVLNKKAGGYSTGWNHRQTYVRVYDPRDFEFEISIPNLLYILENTNSIKGKGLEGEFVYGWDGTDLILIPTSSPDYTEISKFNKVLHENKHVKSKDLVLGGTYKTKDNDEWIYMGRFDYHTTKYNSPEKKGESGYYTDVNKGKHYFFAKDSKDYQGKPYLQLLKLKSLGDKFIEVVSSEPVDNYAAMFESLEHMTDYSPYDKTKDEYIEYTLESFINKINSSNYWDRIVYLNKNEDETAKIKVNNKDNILYSVIVQERVTDRWFSRGYSYQDKTIFEGTLEEIHSEYKPMYRNKYLVNGKLYQKGE</sequence>
<organism evidence="1 2">
    <name type="scientific">Brevibacillus reuszeri</name>
    <dbReference type="NCBI Taxonomy" id="54915"/>
    <lineage>
        <taxon>Bacteria</taxon>
        <taxon>Bacillati</taxon>
        <taxon>Bacillota</taxon>
        <taxon>Bacilli</taxon>
        <taxon>Bacillales</taxon>
        <taxon>Paenibacillaceae</taxon>
        <taxon>Brevibacillus</taxon>
    </lineage>
</organism>
<dbReference type="EMBL" id="BJON01000028">
    <property type="protein sequence ID" value="GED72345.1"/>
    <property type="molecule type" value="Genomic_DNA"/>
</dbReference>
<dbReference type="RefSeq" id="WP_084765879.1">
    <property type="nucleotide sequence ID" value="NZ_BJON01000028.1"/>
</dbReference>
<keyword evidence="2" id="KW-1185">Reference proteome</keyword>